<evidence type="ECO:0000313" key="1">
    <source>
        <dbReference type="EMBL" id="KAJ8900273.1"/>
    </source>
</evidence>
<gene>
    <name evidence="1" type="ORF">K2173_024913</name>
</gene>
<dbReference type="EMBL" id="JAIWQS010000008">
    <property type="protein sequence ID" value="KAJ8900273.1"/>
    <property type="molecule type" value="Genomic_DNA"/>
</dbReference>
<dbReference type="PANTHER" id="PTHR33593:SF17">
    <property type="entry name" value="DUF1442 FAMILY PROTEIN"/>
    <property type="match status" value="1"/>
</dbReference>
<protein>
    <submittedName>
        <fullName evidence="1">Uncharacterized protein</fullName>
    </submittedName>
</protein>
<keyword evidence="2" id="KW-1185">Reference proteome</keyword>
<dbReference type="InterPro" id="IPR009902">
    <property type="entry name" value="DUF1442"/>
</dbReference>
<evidence type="ECO:0000313" key="2">
    <source>
        <dbReference type="Proteomes" id="UP001159364"/>
    </source>
</evidence>
<dbReference type="Gene3D" id="3.40.50.150">
    <property type="entry name" value="Vaccinia Virus protein VP39"/>
    <property type="match status" value="1"/>
</dbReference>
<reference evidence="1 2" key="1">
    <citation type="submission" date="2021-09" db="EMBL/GenBank/DDBJ databases">
        <title>Genomic insights and catalytic innovation underlie evolution of tropane alkaloids biosynthesis.</title>
        <authorList>
            <person name="Wang Y.-J."/>
            <person name="Tian T."/>
            <person name="Huang J.-P."/>
            <person name="Huang S.-X."/>
        </authorList>
    </citation>
    <scope>NUCLEOTIDE SEQUENCE [LARGE SCALE GENOMIC DNA]</scope>
    <source>
        <strain evidence="1">KIB-2018</strain>
        <tissue evidence="1">Leaf</tissue>
    </source>
</reference>
<dbReference type="Proteomes" id="UP001159364">
    <property type="component" value="Linkage Group LG08"/>
</dbReference>
<dbReference type="AlphaFoldDB" id="A0AAV8UCW9"/>
<proteinExistence type="predicted"/>
<name>A0AAV8UCW9_9ROSI</name>
<dbReference type="InterPro" id="IPR029063">
    <property type="entry name" value="SAM-dependent_MTases_sf"/>
</dbReference>
<accession>A0AAV8UCW9</accession>
<sequence>MGCWSAENATRAYLQAIKMGKTHEVPDVSEFISALAAGNSSQLMVIASGTVPAESTLISLVAAAHQTGGRVACVLPSLPDNYVTKQTLGPYTECVKFHKGDVKTPLLREYKGEVDFVLIDCEMEDSTGIFRVAEACSKHGKGIVVGYNALHKRSWSSEFETHLLPIADGLLVTRLGRFPNGGERKRNKWVTTFDKYTGEEHVYRLTATDRRGD</sequence>
<dbReference type="PANTHER" id="PTHR33593">
    <property type="entry name" value="DUF1442 FAMILY PROTEIN"/>
    <property type="match status" value="1"/>
</dbReference>
<dbReference type="Pfam" id="PF07279">
    <property type="entry name" value="DUF1442"/>
    <property type="match status" value="1"/>
</dbReference>
<organism evidence="1 2">
    <name type="scientific">Erythroxylum novogranatense</name>
    <dbReference type="NCBI Taxonomy" id="1862640"/>
    <lineage>
        <taxon>Eukaryota</taxon>
        <taxon>Viridiplantae</taxon>
        <taxon>Streptophyta</taxon>
        <taxon>Embryophyta</taxon>
        <taxon>Tracheophyta</taxon>
        <taxon>Spermatophyta</taxon>
        <taxon>Magnoliopsida</taxon>
        <taxon>eudicotyledons</taxon>
        <taxon>Gunneridae</taxon>
        <taxon>Pentapetalae</taxon>
        <taxon>rosids</taxon>
        <taxon>fabids</taxon>
        <taxon>Malpighiales</taxon>
        <taxon>Erythroxylaceae</taxon>
        <taxon>Erythroxylum</taxon>
    </lineage>
</organism>
<comment type="caution">
    <text evidence="1">The sequence shown here is derived from an EMBL/GenBank/DDBJ whole genome shotgun (WGS) entry which is preliminary data.</text>
</comment>